<dbReference type="AlphaFoldDB" id="D8K6F3"/>
<feature type="transmembrane region" description="Helical" evidence="1">
    <location>
        <begin position="140"/>
        <end position="157"/>
    </location>
</feature>
<dbReference type="KEGG" id="nwa:Nwat_1591"/>
<evidence type="ECO:0000313" key="3">
    <source>
        <dbReference type="Proteomes" id="UP000000393"/>
    </source>
</evidence>
<keyword evidence="3" id="KW-1185">Reference proteome</keyword>
<keyword evidence="1" id="KW-0472">Membrane</keyword>
<feature type="transmembrane region" description="Helical" evidence="1">
    <location>
        <begin position="20"/>
        <end position="42"/>
    </location>
</feature>
<dbReference type="STRING" id="105559.Nwat_1591"/>
<evidence type="ECO:0000256" key="1">
    <source>
        <dbReference type="SAM" id="Phobius"/>
    </source>
</evidence>
<keyword evidence="1" id="KW-0812">Transmembrane</keyword>
<organism evidence="2 3">
    <name type="scientific">Nitrosococcus watsoni (strain C-113)</name>
    <dbReference type="NCBI Taxonomy" id="105559"/>
    <lineage>
        <taxon>Bacteria</taxon>
        <taxon>Pseudomonadati</taxon>
        <taxon>Pseudomonadota</taxon>
        <taxon>Gammaproteobacteria</taxon>
        <taxon>Chromatiales</taxon>
        <taxon>Chromatiaceae</taxon>
        <taxon>Nitrosococcus</taxon>
    </lineage>
</organism>
<dbReference type="OrthoDB" id="6169516at2"/>
<accession>D8K6F3</accession>
<dbReference type="eggNOG" id="ENOG5032U36">
    <property type="taxonomic scope" value="Bacteria"/>
</dbReference>
<feature type="transmembrane region" description="Helical" evidence="1">
    <location>
        <begin position="112"/>
        <end position="134"/>
    </location>
</feature>
<dbReference type="EMBL" id="CP002086">
    <property type="protein sequence ID" value="ADJ28480.1"/>
    <property type="molecule type" value="Genomic_DNA"/>
</dbReference>
<evidence type="ECO:0008006" key="4">
    <source>
        <dbReference type="Google" id="ProtNLM"/>
    </source>
</evidence>
<proteinExistence type="predicted"/>
<feature type="transmembrane region" description="Helical" evidence="1">
    <location>
        <begin position="77"/>
        <end position="100"/>
    </location>
</feature>
<gene>
    <name evidence="2" type="ordered locus">Nwat_1591</name>
</gene>
<dbReference type="Proteomes" id="UP000000393">
    <property type="component" value="Chromosome"/>
</dbReference>
<name>D8K6F3_NITWC</name>
<protein>
    <recommendedName>
        <fullName evidence="4">Sodium:proline symporter</fullName>
    </recommendedName>
</protein>
<dbReference type="RefSeq" id="WP_013220572.1">
    <property type="nucleotide sequence ID" value="NC_014315.1"/>
</dbReference>
<dbReference type="HOGENOM" id="CLU_126950_0_0_6"/>
<keyword evidence="1" id="KW-1133">Transmembrane helix</keyword>
<evidence type="ECO:0000313" key="2">
    <source>
        <dbReference type="EMBL" id="ADJ28480.1"/>
    </source>
</evidence>
<reference evidence="2 3" key="1">
    <citation type="submission" date="2010-06" db="EMBL/GenBank/DDBJ databases">
        <title>Complete sequence of chromosome of Nitrosococcus watsoni C-113.</title>
        <authorList>
            <consortium name="US DOE Joint Genome Institute"/>
            <person name="Lucas S."/>
            <person name="Copeland A."/>
            <person name="Lapidus A."/>
            <person name="Cheng J.-F."/>
            <person name="Bruce D."/>
            <person name="Goodwin L."/>
            <person name="Pitluck S."/>
            <person name="Malfatti S.A."/>
            <person name="Chain P.S.G."/>
            <person name="Land M."/>
            <person name="Hauser L."/>
            <person name="Kyrpides N."/>
            <person name="Ivanova N."/>
            <person name="Cambell M.A."/>
            <person name="Heidelberg J.F."/>
            <person name="Klotz M.G."/>
            <person name="Woyke T."/>
        </authorList>
    </citation>
    <scope>NUCLEOTIDE SEQUENCE [LARGE SCALE GENOMIC DNA]</scope>
    <source>
        <strain evidence="2 3">C-113</strain>
    </source>
</reference>
<sequence>MRRSNPLLPCSFSSIDRGAAIWAGIIAGVLATLAQGVMWWIFIDDILNSLFRDSQLTAALVMGEAVLPPPIRFSPGIMIVAAGIHFVLSIFYGILLAWAIHRQSWEMSLLTGVVFGLAIYALNLYGLTILFPWFTEVRGGITLAAHLVFGITAAGAYQRLARK</sequence>